<feature type="domain" description="YhcG PDDEXK nuclease" evidence="1">
    <location>
        <begin position="213"/>
        <end position="354"/>
    </location>
</feature>
<dbReference type="EMBL" id="JBBYHS010000002">
    <property type="protein sequence ID" value="MEL1252510.1"/>
    <property type="molecule type" value="Genomic_DNA"/>
</dbReference>
<name>A0ABU9IJ92_9FLAO</name>
<evidence type="ECO:0000313" key="4">
    <source>
        <dbReference type="Proteomes" id="UP001485226"/>
    </source>
</evidence>
<evidence type="ECO:0000259" key="1">
    <source>
        <dbReference type="Pfam" id="PF06250"/>
    </source>
</evidence>
<proteinExistence type="predicted"/>
<evidence type="ECO:0000313" key="3">
    <source>
        <dbReference type="EMBL" id="MEL1252510.1"/>
    </source>
</evidence>
<organism evidence="3 4">
    <name type="scientific">Flavobacterium calami</name>
    <dbReference type="NCBI Taxonomy" id="3139144"/>
    <lineage>
        <taxon>Bacteria</taxon>
        <taxon>Pseudomonadati</taxon>
        <taxon>Bacteroidota</taxon>
        <taxon>Flavobacteriia</taxon>
        <taxon>Flavobacteriales</taxon>
        <taxon>Flavobacteriaceae</taxon>
        <taxon>Flavobacterium</taxon>
    </lineage>
</organism>
<feature type="domain" description="YhcG N-terminal" evidence="2">
    <location>
        <begin position="45"/>
        <end position="191"/>
    </location>
</feature>
<dbReference type="PANTHER" id="PTHR30547:SF0">
    <property type="entry name" value="BLR8175 PROTEIN"/>
    <property type="match status" value="1"/>
</dbReference>
<dbReference type="InterPro" id="IPR009362">
    <property type="entry name" value="YhcG_C"/>
</dbReference>
<dbReference type="Proteomes" id="UP001485226">
    <property type="component" value="Unassembled WGS sequence"/>
</dbReference>
<dbReference type="Pfam" id="PF06250">
    <property type="entry name" value="YhcG_C"/>
    <property type="match status" value="1"/>
</dbReference>
<evidence type="ECO:0000259" key="2">
    <source>
        <dbReference type="Pfam" id="PF17761"/>
    </source>
</evidence>
<keyword evidence="4" id="KW-1185">Reference proteome</keyword>
<protein>
    <submittedName>
        <fullName evidence="3">PDDEXK nuclease domain-containing protein</fullName>
    </submittedName>
</protein>
<reference evidence="3 4" key="1">
    <citation type="submission" date="2024-04" db="EMBL/GenBank/DDBJ databases">
        <title>Flavobacterium sp. DGU38 16S ribosomal RNA gene Genome sequencing and assembly.</title>
        <authorList>
            <person name="Park S."/>
        </authorList>
    </citation>
    <scope>NUCLEOTIDE SEQUENCE [LARGE SCALE GENOMIC DNA]</scope>
    <source>
        <strain evidence="3 4">DGU38</strain>
    </source>
</reference>
<comment type="caution">
    <text evidence="3">The sequence shown here is derived from an EMBL/GenBank/DDBJ whole genome shotgun (WGS) entry which is preliminary data.</text>
</comment>
<accession>A0ABU9IJ92</accession>
<dbReference type="RefSeq" id="WP_341688968.1">
    <property type="nucleotide sequence ID" value="NZ_JBBYHS010000002.1"/>
</dbReference>
<dbReference type="Pfam" id="PF17761">
    <property type="entry name" value="DUF1016_N"/>
    <property type="match status" value="1"/>
</dbReference>
<dbReference type="InterPro" id="IPR053148">
    <property type="entry name" value="PD-DEXK-like_domain"/>
</dbReference>
<dbReference type="PANTHER" id="PTHR30547">
    <property type="entry name" value="UNCHARACTERIZED PROTEIN YHCG-RELATED"/>
    <property type="match status" value="1"/>
</dbReference>
<dbReference type="InterPro" id="IPR011856">
    <property type="entry name" value="tRNA_endonuc-like_dom_sf"/>
</dbReference>
<sequence length="369" mass="42753">MINQGLTIKQQSTFSYICQYEITPFYMSNEIIQSSDYRDWSVFILNKIKRAQTQTALKVNTEMLTLYWEIGNSIIEKQQQNGWGSKIIDLLANDLTHNFPDSKGFSVRNLKYMRAFSEAYPHFPIVQVPLAQSENEFVQVALAQITWYHHISLLTKVKATAERAFYIAETAKNEWSRDVMLLQIQSNLYLRSGKALNNFKQTLPEYQSDLAKSIFKDPYHFDFLMLSTKVKELEIEKLLTQKITDFLLELGKGFAFIGRQYTIEIDNTDYKIDLLFYHAILHAYVVVELKAGEFMPEYVSKLNFYISAIDDKLKTPTDEPTIGLLLCASKSNIKVEYAMRGLDKPLGVATYQLEQLVKDNIDKMIQNKE</sequence>
<dbReference type="Gene3D" id="3.40.1350.10">
    <property type="match status" value="1"/>
</dbReference>
<gene>
    <name evidence="3" type="ORF">AAEO57_01875</name>
</gene>
<dbReference type="InterPro" id="IPR041527">
    <property type="entry name" value="YhcG_N"/>
</dbReference>